<dbReference type="PANTHER" id="PTHR35830:SF1">
    <property type="entry name" value="OS05G0299200 PROTEIN"/>
    <property type="match status" value="1"/>
</dbReference>
<keyword evidence="2" id="KW-1185">Reference proteome</keyword>
<dbReference type="STRING" id="574566.I0YTF7"/>
<dbReference type="Proteomes" id="UP000007264">
    <property type="component" value="Unassembled WGS sequence"/>
</dbReference>
<dbReference type="KEGG" id="csl:COCSUDRAFT_43339"/>
<dbReference type="PANTHER" id="PTHR35830">
    <property type="entry name" value="OS05G0299200 PROTEIN"/>
    <property type="match status" value="1"/>
</dbReference>
<evidence type="ECO:0000313" key="1">
    <source>
        <dbReference type="EMBL" id="EIE21676.1"/>
    </source>
</evidence>
<dbReference type="eggNOG" id="KOG2234">
    <property type="taxonomic scope" value="Eukaryota"/>
</dbReference>
<comment type="caution">
    <text evidence="1">The sequence shown here is derived from an EMBL/GenBank/DDBJ whole genome shotgun (WGS) entry which is preliminary data.</text>
</comment>
<gene>
    <name evidence="1" type="ORF">COCSUDRAFT_43339</name>
</gene>
<dbReference type="EMBL" id="AGSI01000012">
    <property type="protein sequence ID" value="EIE21676.1"/>
    <property type="molecule type" value="Genomic_DNA"/>
</dbReference>
<dbReference type="GeneID" id="17039660"/>
<dbReference type="RefSeq" id="XP_005646220.1">
    <property type="nucleotide sequence ID" value="XM_005646163.1"/>
</dbReference>
<protein>
    <submittedName>
        <fullName evidence="1">Uncharacterized protein</fullName>
    </submittedName>
</protein>
<accession>I0YTF7</accession>
<dbReference type="OrthoDB" id="512115at2759"/>
<organism evidence="1 2">
    <name type="scientific">Coccomyxa subellipsoidea (strain C-169)</name>
    <name type="common">Green microalga</name>
    <dbReference type="NCBI Taxonomy" id="574566"/>
    <lineage>
        <taxon>Eukaryota</taxon>
        <taxon>Viridiplantae</taxon>
        <taxon>Chlorophyta</taxon>
        <taxon>core chlorophytes</taxon>
        <taxon>Trebouxiophyceae</taxon>
        <taxon>Trebouxiophyceae incertae sedis</taxon>
        <taxon>Coccomyxaceae</taxon>
        <taxon>Coccomyxa</taxon>
        <taxon>Coccomyxa subellipsoidea</taxon>
    </lineage>
</organism>
<sequence length="279" mass="29681">MIFMPDAPSAVPQRDSVGTAEDVDLLRGSASAQVAALPSEQAANGDEMPEWWNPSPALHVSLYYKQEAEKNARAILKEVEDAKLAGYDYPIASLIALRQVCGEAGVTVRPRTASGRDAMLRAGAEAAVDAAMQQSGAQLGGMAPSTFVTGLARDLEVPEEKAANIALAVIAAKARGALIDACAAYRENDSQEALYQLLRIAGLLESLPLPPRSPQADMVAASISQRATLQEREAIFMTYGRMEPSTADRVAEMLGFDPALVLPQLHEALEKTSQSTEST</sequence>
<reference evidence="1 2" key="1">
    <citation type="journal article" date="2012" name="Genome Biol.">
        <title>The genome of the polar eukaryotic microalga coccomyxa subellipsoidea reveals traits of cold adaptation.</title>
        <authorList>
            <person name="Blanc G."/>
            <person name="Agarkova I."/>
            <person name="Grimwood J."/>
            <person name="Kuo A."/>
            <person name="Brueggeman A."/>
            <person name="Dunigan D."/>
            <person name="Gurnon J."/>
            <person name="Ladunga I."/>
            <person name="Lindquist E."/>
            <person name="Lucas S."/>
            <person name="Pangilinan J."/>
            <person name="Proschold T."/>
            <person name="Salamov A."/>
            <person name="Schmutz J."/>
            <person name="Weeks D."/>
            <person name="Yamada T."/>
            <person name="Claverie J.M."/>
            <person name="Grigoriev I."/>
            <person name="Van Etten J."/>
            <person name="Lomsadze A."/>
            <person name="Borodovsky M."/>
        </authorList>
    </citation>
    <scope>NUCLEOTIDE SEQUENCE [LARGE SCALE GENOMIC DNA]</scope>
    <source>
        <strain evidence="1 2">C-169</strain>
    </source>
</reference>
<name>I0YTF7_COCSC</name>
<proteinExistence type="predicted"/>
<dbReference type="AlphaFoldDB" id="I0YTF7"/>
<evidence type="ECO:0000313" key="2">
    <source>
        <dbReference type="Proteomes" id="UP000007264"/>
    </source>
</evidence>